<evidence type="ECO:0000256" key="1">
    <source>
        <dbReference type="SAM" id="MobiDB-lite"/>
    </source>
</evidence>
<evidence type="ECO:0000256" key="2">
    <source>
        <dbReference type="SAM" id="Phobius"/>
    </source>
</evidence>
<sequence>MVVAAGLLVLAGLGLFVAGVLTAVTAWYWACVAACALAAVLLVVARLRAPAGTRVPARRPEGEPQPARSAGRTTAASTTAGAAEVAPPTPAAGGPATGEEPTGRHGRHEAPADAGEPAAAPERPERRESQAPAQPPVAAARPTTAASGNGSPAAAAADQADPPEEDVEVTDLLKVMDLTDEVLVVDEHPRYHLADCPWLAGRETIPLPVKEARTDGFTPCGRCGPDRFLADAERARRARRT</sequence>
<name>A0A521DHI2_9ACTN</name>
<evidence type="ECO:0000313" key="3">
    <source>
        <dbReference type="EMBL" id="SMO71088.1"/>
    </source>
</evidence>
<accession>A0A521DHI2</accession>
<reference evidence="3 4" key="1">
    <citation type="submission" date="2017-05" db="EMBL/GenBank/DDBJ databases">
        <authorList>
            <person name="Varghese N."/>
            <person name="Submissions S."/>
        </authorList>
    </citation>
    <scope>NUCLEOTIDE SEQUENCE [LARGE SCALE GENOMIC DNA]</scope>
    <source>
        <strain evidence="3 4">DSM 46834</strain>
    </source>
</reference>
<organism evidence="3 4">
    <name type="scientific">Geodermatophilus aquaeductus</name>
    <dbReference type="NCBI Taxonomy" id="1564161"/>
    <lineage>
        <taxon>Bacteria</taxon>
        <taxon>Bacillati</taxon>
        <taxon>Actinomycetota</taxon>
        <taxon>Actinomycetes</taxon>
        <taxon>Geodermatophilales</taxon>
        <taxon>Geodermatophilaceae</taxon>
        <taxon>Geodermatophilus</taxon>
    </lineage>
</organism>
<dbReference type="AlphaFoldDB" id="A0A521DHI2"/>
<protein>
    <recommendedName>
        <fullName evidence="5">Clumping factor A</fullName>
    </recommendedName>
</protein>
<proteinExistence type="predicted"/>
<feature type="region of interest" description="Disordered" evidence="1">
    <location>
        <begin position="54"/>
        <end position="166"/>
    </location>
</feature>
<feature type="transmembrane region" description="Helical" evidence="2">
    <location>
        <begin position="27"/>
        <end position="49"/>
    </location>
</feature>
<keyword evidence="2" id="KW-0812">Transmembrane</keyword>
<feature type="compositionally biased region" description="Low complexity" evidence="1">
    <location>
        <begin position="112"/>
        <end position="121"/>
    </location>
</feature>
<evidence type="ECO:0008006" key="5">
    <source>
        <dbReference type="Google" id="ProtNLM"/>
    </source>
</evidence>
<feature type="compositionally biased region" description="Low complexity" evidence="1">
    <location>
        <begin position="67"/>
        <end position="100"/>
    </location>
</feature>
<dbReference type="EMBL" id="FXTJ01000003">
    <property type="protein sequence ID" value="SMO71088.1"/>
    <property type="molecule type" value="Genomic_DNA"/>
</dbReference>
<dbReference type="Proteomes" id="UP000317484">
    <property type="component" value="Unassembled WGS sequence"/>
</dbReference>
<keyword evidence="2" id="KW-0472">Membrane</keyword>
<keyword evidence="4" id="KW-1185">Reference proteome</keyword>
<gene>
    <name evidence="3" type="ORF">SAMN06273567_103222</name>
</gene>
<feature type="compositionally biased region" description="Low complexity" evidence="1">
    <location>
        <begin position="130"/>
        <end position="160"/>
    </location>
</feature>
<evidence type="ECO:0000313" key="4">
    <source>
        <dbReference type="Proteomes" id="UP000317484"/>
    </source>
</evidence>
<keyword evidence="2" id="KW-1133">Transmembrane helix</keyword>
<dbReference type="RefSeq" id="WP_142458351.1">
    <property type="nucleotide sequence ID" value="NZ_FXTJ01000003.1"/>
</dbReference>